<evidence type="ECO:0000256" key="1">
    <source>
        <dbReference type="ARBA" id="ARBA00010815"/>
    </source>
</evidence>
<dbReference type="GO" id="GO:0032259">
    <property type="term" value="P:methylation"/>
    <property type="evidence" value="ECO:0007669"/>
    <property type="project" value="UniProtKB-KW"/>
</dbReference>
<proteinExistence type="inferred from homology"/>
<dbReference type="Gene3D" id="3.40.50.150">
    <property type="entry name" value="Vaccinia Virus protein VP39"/>
    <property type="match status" value="1"/>
</dbReference>
<protein>
    <submittedName>
        <fullName evidence="7">Cyclopropane-fatty-acyl-phospholipid synthase</fullName>
        <ecNumber evidence="7">2.1.1.79</ecNumber>
    </submittedName>
</protein>
<evidence type="ECO:0000313" key="7">
    <source>
        <dbReference type="EMBL" id="VAV93763.1"/>
    </source>
</evidence>
<feature type="domain" description="DUF7884" evidence="6">
    <location>
        <begin position="21"/>
        <end position="87"/>
    </location>
</feature>
<keyword evidence="3 7" id="KW-0808">Transferase</keyword>
<dbReference type="InterPro" id="IPR050723">
    <property type="entry name" value="CFA/CMAS"/>
</dbReference>
<dbReference type="InterPro" id="IPR003333">
    <property type="entry name" value="CMAS"/>
</dbReference>
<dbReference type="PIRSF" id="PIRSF003085">
    <property type="entry name" value="CMAS"/>
    <property type="match status" value="1"/>
</dbReference>
<keyword evidence="5" id="KW-0443">Lipid metabolism</keyword>
<gene>
    <name evidence="7" type="ORF">MNBD_ALPHA08-1266</name>
</gene>
<dbReference type="InterPro" id="IPR029063">
    <property type="entry name" value="SAM-dependent_MTases_sf"/>
</dbReference>
<dbReference type="EMBL" id="UOEC01000112">
    <property type="protein sequence ID" value="VAV93763.1"/>
    <property type="molecule type" value="Genomic_DNA"/>
</dbReference>
<evidence type="ECO:0000256" key="2">
    <source>
        <dbReference type="ARBA" id="ARBA00022603"/>
    </source>
</evidence>
<evidence type="ECO:0000256" key="3">
    <source>
        <dbReference type="ARBA" id="ARBA00022679"/>
    </source>
</evidence>
<dbReference type="Pfam" id="PF02353">
    <property type="entry name" value="CMAS"/>
    <property type="match status" value="1"/>
</dbReference>
<dbReference type="PANTHER" id="PTHR43667:SF1">
    <property type="entry name" value="CYCLOPROPANE-FATTY-ACYL-PHOSPHOLIPID SYNTHASE"/>
    <property type="match status" value="1"/>
</dbReference>
<reference evidence="7" key="1">
    <citation type="submission" date="2018-06" db="EMBL/GenBank/DDBJ databases">
        <authorList>
            <person name="Zhirakovskaya E."/>
        </authorList>
    </citation>
    <scope>NUCLEOTIDE SEQUENCE</scope>
</reference>
<comment type="similarity">
    <text evidence="1">Belongs to the CFA/CMAS family.</text>
</comment>
<dbReference type="GO" id="GO:0008825">
    <property type="term" value="F:cyclopropane-fatty-acyl-phospholipid synthase activity"/>
    <property type="evidence" value="ECO:0007669"/>
    <property type="project" value="UniProtKB-EC"/>
</dbReference>
<accession>A0A3B0SBS0</accession>
<organism evidence="7">
    <name type="scientific">hydrothermal vent metagenome</name>
    <dbReference type="NCBI Taxonomy" id="652676"/>
    <lineage>
        <taxon>unclassified sequences</taxon>
        <taxon>metagenomes</taxon>
        <taxon>ecological metagenomes</taxon>
    </lineage>
</organism>
<dbReference type="Pfam" id="PF25371">
    <property type="entry name" value="DUF7884"/>
    <property type="match status" value="1"/>
</dbReference>
<dbReference type="CDD" id="cd02440">
    <property type="entry name" value="AdoMet_MTases"/>
    <property type="match status" value="1"/>
</dbReference>
<evidence type="ECO:0000256" key="5">
    <source>
        <dbReference type="ARBA" id="ARBA00023098"/>
    </source>
</evidence>
<dbReference type="PANTHER" id="PTHR43667">
    <property type="entry name" value="CYCLOPROPANE-FATTY-ACYL-PHOSPHOLIPID SYNTHASE"/>
    <property type="match status" value="1"/>
</dbReference>
<keyword evidence="4" id="KW-0949">S-adenosyl-L-methionine</keyword>
<evidence type="ECO:0000256" key="4">
    <source>
        <dbReference type="ARBA" id="ARBA00022691"/>
    </source>
</evidence>
<dbReference type="InterPro" id="IPR057206">
    <property type="entry name" value="DUF7884"/>
</dbReference>
<dbReference type="GO" id="GO:0008610">
    <property type="term" value="P:lipid biosynthetic process"/>
    <property type="evidence" value="ECO:0007669"/>
    <property type="project" value="InterPro"/>
</dbReference>
<evidence type="ECO:0000259" key="6">
    <source>
        <dbReference type="Pfam" id="PF25371"/>
    </source>
</evidence>
<name>A0A3B0SBS0_9ZZZZ</name>
<keyword evidence="2 7" id="KW-0489">Methyltransferase</keyword>
<sequence>MLLSHLLTHVVRIGTLKVIDAGGKLHTFSGAAGPQVTIRLHTRAVQRALLLNPELALGEAYMDGTMTIEEGQLSDLFEIMAKNEESARSYPLYALRARSGHLLRRWQQYNPIGLAKKNVAHHYDLPDRLYDLFLDGSRQYSCAYFLNDDDDLAFAQVAKERHLAAKLLLEPGQKVLDIGSGWGGLAFYLAKEGKVDVTGLTLSESQLKFARQRAGEYGLEQQVNFQLRDYREQTGTFDRIVSVGMFEHVGVNQYEQFFATIGNLLDEDGVCVLHAIGRMEGPANTSEWMRKYIFPGGYSPALSETLAVIEKSGLWVTDIEVLRVHYAQTLKAWRRRFQANRARIAEMIDERFCRMWDYYLTASEAAFRHSDHFVFQIQLAKKRDAVPLTRDYIAEWERAHPISINRNKPKQVARQVA</sequence>
<dbReference type="EC" id="2.1.1.79" evidence="7"/>
<dbReference type="SUPFAM" id="SSF53335">
    <property type="entry name" value="S-adenosyl-L-methionine-dependent methyltransferases"/>
    <property type="match status" value="1"/>
</dbReference>
<dbReference type="AlphaFoldDB" id="A0A3B0SBS0"/>